<name>A0A1E7ZE53_9ALTE</name>
<reference evidence="2 3" key="1">
    <citation type="submission" date="2016-08" db="EMBL/GenBank/DDBJ databases">
        <authorList>
            <person name="Seilhamer J.J."/>
        </authorList>
    </citation>
    <scope>NUCLEOTIDE SEQUENCE [LARGE SCALE GENOMIC DNA]</scope>
    <source>
        <strain evidence="2 3">KCTC 42603</strain>
    </source>
</reference>
<dbReference type="OrthoDB" id="6387485at2"/>
<proteinExistence type="predicted"/>
<evidence type="ECO:0000313" key="2">
    <source>
        <dbReference type="EMBL" id="OFC71789.1"/>
    </source>
</evidence>
<dbReference type="EMBL" id="MDHN01000010">
    <property type="protein sequence ID" value="OFC71789.1"/>
    <property type="molecule type" value="Genomic_DNA"/>
</dbReference>
<evidence type="ECO:0000259" key="1">
    <source>
        <dbReference type="Pfam" id="PF08765"/>
    </source>
</evidence>
<feature type="domain" description="Mor transcription activator" evidence="1">
    <location>
        <begin position="33"/>
        <end position="143"/>
    </location>
</feature>
<dbReference type="AlphaFoldDB" id="A0A1E7ZE53"/>
<dbReference type="SUPFAM" id="SSF46689">
    <property type="entry name" value="Homeodomain-like"/>
    <property type="match status" value="1"/>
</dbReference>
<evidence type="ECO:0000313" key="3">
    <source>
        <dbReference type="Proteomes" id="UP000175691"/>
    </source>
</evidence>
<protein>
    <recommendedName>
        <fullName evidence="1">Mor transcription activator domain-containing protein</fullName>
    </recommendedName>
</protein>
<organism evidence="2 3">
    <name type="scientific">Alteromonas confluentis</name>
    <dbReference type="NCBI Taxonomy" id="1656094"/>
    <lineage>
        <taxon>Bacteria</taxon>
        <taxon>Pseudomonadati</taxon>
        <taxon>Pseudomonadota</taxon>
        <taxon>Gammaproteobacteria</taxon>
        <taxon>Alteromonadales</taxon>
        <taxon>Alteromonadaceae</taxon>
        <taxon>Alteromonas/Salinimonas group</taxon>
        <taxon>Alteromonas</taxon>
    </lineage>
</organism>
<dbReference type="Proteomes" id="UP000175691">
    <property type="component" value="Unassembled WGS sequence"/>
</dbReference>
<comment type="caution">
    <text evidence="2">The sequence shown here is derived from an EMBL/GenBank/DDBJ whole genome shotgun (WGS) entry which is preliminary data.</text>
</comment>
<dbReference type="STRING" id="1656094.BFC18_06445"/>
<accession>A0A1E7ZE53</accession>
<keyword evidence="3" id="KW-1185">Reference proteome</keyword>
<dbReference type="Pfam" id="PF08765">
    <property type="entry name" value="Mor"/>
    <property type="match status" value="1"/>
</dbReference>
<dbReference type="RefSeq" id="WP_070124129.1">
    <property type="nucleotide sequence ID" value="NZ_MDHN01000010.1"/>
</dbReference>
<dbReference type="InterPro" id="IPR014875">
    <property type="entry name" value="Mor_transcription_activator"/>
</dbReference>
<gene>
    <name evidence="2" type="ORF">BFC18_06445</name>
</gene>
<sequence length="144" mass="17271">MSEDQNNFAFEEDFDQLLNNLSDVTDDRALAMSRFKEHLWALVLITERRLNEEGMKGKQAYQLACRLIAEIAHYQGGECRYLPRGDKLKQELRDIQMFRLWHEKSWPVDRIHKEYCPELNTIQVYKILRIKRKEYLAKIQPTLL</sequence>
<dbReference type="InterPro" id="IPR009057">
    <property type="entry name" value="Homeodomain-like_sf"/>
</dbReference>